<dbReference type="EMBL" id="JARJCM010000172">
    <property type="protein sequence ID" value="KAJ7024266.1"/>
    <property type="molecule type" value="Genomic_DNA"/>
</dbReference>
<dbReference type="AlphaFoldDB" id="A0AAD6SCP6"/>
<evidence type="ECO:0000313" key="1">
    <source>
        <dbReference type="EMBL" id="KAJ7024266.1"/>
    </source>
</evidence>
<dbReference type="SUPFAM" id="SSF56672">
    <property type="entry name" value="DNA/RNA polymerases"/>
    <property type="match status" value="1"/>
</dbReference>
<dbReference type="InterPro" id="IPR043502">
    <property type="entry name" value="DNA/RNA_pol_sf"/>
</dbReference>
<name>A0AAD6SCP6_9AGAR</name>
<dbReference type="PANTHER" id="PTHR33050:SF7">
    <property type="entry name" value="RIBONUCLEASE H"/>
    <property type="match status" value="1"/>
</dbReference>
<evidence type="ECO:0000313" key="2">
    <source>
        <dbReference type="Proteomes" id="UP001218188"/>
    </source>
</evidence>
<sequence>MYSMPIHVVPKPNSEKLRLIVNHKMGEFSLNSMIPRDAIAGSALDTLKNLGDRLLHLRHLYGRDAKLVLWKSDVSQAYRRLPMHELWQAKQIVTVDGERYVDRCNNFGNRGAARIWTSFMGLVGWIANKKLNVDSNVYADDTFGANLASEVEYYAPYNEVFPAEQAQTLALWDFICLDHEREKQLNGAVLLIVSIEVDSHAMSFTMPESKRAELLAGVLDFCHVPPGGRRHPLKPLLKPALCHVYEKMKGKSVGNAAIFVNRGVVRDLEWFANHVKNSTGIHLLESLDWEPADADVVAFCDASLKGLGFYIPAADIAFQSLPPVSGPSDRIFYYEAFCVCWCLHQIAALVRDSGKITLRRVTIWTDSSNTYDIFNTLRAKPLYNEILKSAIDVLIANDFKLRVLLLPGKKNIVADALSRWRNDVALSSHPGLAIYDSCALPNIPLPPRETLGAEEK</sequence>
<evidence type="ECO:0008006" key="3">
    <source>
        <dbReference type="Google" id="ProtNLM"/>
    </source>
</evidence>
<organism evidence="1 2">
    <name type="scientific">Mycena alexandri</name>
    <dbReference type="NCBI Taxonomy" id="1745969"/>
    <lineage>
        <taxon>Eukaryota</taxon>
        <taxon>Fungi</taxon>
        <taxon>Dikarya</taxon>
        <taxon>Basidiomycota</taxon>
        <taxon>Agaricomycotina</taxon>
        <taxon>Agaricomycetes</taxon>
        <taxon>Agaricomycetidae</taxon>
        <taxon>Agaricales</taxon>
        <taxon>Marasmiineae</taxon>
        <taxon>Mycenaceae</taxon>
        <taxon>Mycena</taxon>
    </lineage>
</organism>
<dbReference type="Proteomes" id="UP001218188">
    <property type="component" value="Unassembled WGS sequence"/>
</dbReference>
<comment type="caution">
    <text evidence="1">The sequence shown here is derived from an EMBL/GenBank/DDBJ whole genome shotgun (WGS) entry which is preliminary data.</text>
</comment>
<accession>A0AAD6SCP6</accession>
<gene>
    <name evidence="1" type="ORF">C8F04DRAFT_1302819</name>
</gene>
<protein>
    <recommendedName>
        <fullName evidence="3">Reverse transcriptase domain-containing protein</fullName>
    </recommendedName>
</protein>
<reference evidence="1" key="1">
    <citation type="submission" date="2023-03" db="EMBL/GenBank/DDBJ databases">
        <title>Massive genome expansion in bonnet fungi (Mycena s.s.) driven by repeated elements and novel gene families across ecological guilds.</title>
        <authorList>
            <consortium name="Lawrence Berkeley National Laboratory"/>
            <person name="Harder C.B."/>
            <person name="Miyauchi S."/>
            <person name="Viragh M."/>
            <person name="Kuo A."/>
            <person name="Thoen E."/>
            <person name="Andreopoulos B."/>
            <person name="Lu D."/>
            <person name="Skrede I."/>
            <person name="Drula E."/>
            <person name="Henrissat B."/>
            <person name="Morin E."/>
            <person name="Kohler A."/>
            <person name="Barry K."/>
            <person name="LaButti K."/>
            <person name="Morin E."/>
            <person name="Salamov A."/>
            <person name="Lipzen A."/>
            <person name="Mereny Z."/>
            <person name="Hegedus B."/>
            <person name="Baldrian P."/>
            <person name="Stursova M."/>
            <person name="Weitz H."/>
            <person name="Taylor A."/>
            <person name="Grigoriev I.V."/>
            <person name="Nagy L.G."/>
            <person name="Martin F."/>
            <person name="Kauserud H."/>
        </authorList>
    </citation>
    <scope>NUCLEOTIDE SEQUENCE</scope>
    <source>
        <strain evidence="1">CBHHK200</strain>
    </source>
</reference>
<dbReference type="PANTHER" id="PTHR33050">
    <property type="entry name" value="REVERSE TRANSCRIPTASE DOMAIN-CONTAINING PROTEIN"/>
    <property type="match status" value="1"/>
</dbReference>
<dbReference type="InterPro" id="IPR052055">
    <property type="entry name" value="Hepadnavirus_pol/RT"/>
</dbReference>
<proteinExistence type="predicted"/>
<keyword evidence="2" id="KW-1185">Reference proteome</keyword>